<gene>
    <name evidence="2" type="ORF">ACFOKA_01045</name>
</gene>
<dbReference type="InterPro" id="IPR035069">
    <property type="entry name" value="TTHA1013/TTHA0281-like"/>
</dbReference>
<protein>
    <submittedName>
        <fullName evidence="2">Type II toxin-antitoxin system HicB family antitoxin</fullName>
    </submittedName>
</protein>
<keyword evidence="3" id="KW-1185">Reference proteome</keyword>
<reference evidence="3" key="1">
    <citation type="journal article" date="2019" name="Int. J. Syst. Evol. Microbiol.">
        <title>The Global Catalogue of Microorganisms (GCM) 10K type strain sequencing project: providing services to taxonomists for standard genome sequencing and annotation.</title>
        <authorList>
            <consortium name="The Broad Institute Genomics Platform"/>
            <consortium name="The Broad Institute Genome Sequencing Center for Infectious Disease"/>
            <person name="Wu L."/>
            <person name="Ma J."/>
        </authorList>
    </citation>
    <scope>NUCLEOTIDE SEQUENCE [LARGE SCALE GENOMIC DNA]</scope>
    <source>
        <strain evidence="3">KCTC 62164</strain>
    </source>
</reference>
<accession>A0ABV7D0Z5</accession>
<evidence type="ECO:0000313" key="3">
    <source>
        <dbReference type="Proteomes" id="UP001595444"/>
    </source>
</evidence>
<dbReference type="Gene3D" id="3.30.160.250">
    <property type="match status" value="1"/>
</dbReference>
<dbReference type="SUPFAM" id="SSF143100">
    <property type="entry name" value="TTHA1013/TTHA0281-like"/>
    <property type="match status" value="1"/>
</dbReference>
<evidence type="ECO:0000313" key="2">
    <source>
        <dbReference type="EMBL" id="MFC3050482.1"/>
    </source>
</evidence>
<dbReference type="EMBL" id="JBHRSL010000001">
    <property type="protein sequence ID" value="MFC3050482.1"/>
    <property type="molecule type" value="Genomic_DNA"/>
</dbReference>
<name>A0ABV7D0Z5_9PROT</name>
<evidence type="ECO:0000259" key="1">
    <source>
        <dbReference type="Pfam" id="PF15919"/>
    </source>
</evidence>
<feature type="domain" description="HicB-like antitoxin of toxin-antitoxin system" evidence="1">
    <location>
        <begin position="11"/>
        <end position="65"/>
    </location>
</feature>
<dbReference type="RefSeq" id="WP_194214863.1">
    <property type="nucleotide sequence ID" value="NZ_CP061205.1"/>
</dbReference>
<dbReference type="Proteomes" id="UP001595444">
    <property type="component" value="Unassembled WGS sequence"/>
</dbReference>
<organism evidence="2 3">
    <name type="scientific">Kordiimonas pumila</name>
    <dbReference type="NCBI Taxonomy" id="2161677"/>
    <lineage>
        <taxon>Bacteria</taxon>
        <taxon>Pseudomonadati</taxon>
        <taxon>Pseudomonadota</taxon>
        <taxon>Alphaproteobacteria</taxon>
        <taxon>Kordiimonadales</taxon>
        <taxon>Kordiimonadaceae</taxon>
        <taxon>Kordiimonas</taxon>
    </lineage>
</organism>
<dbReference type="Pfam" id="PF15919">
    <property type="entry name" value="HicB_lk_antitox"/>
    <property type="match status" value="1"/>
</dbReference>
<sequence length="95" mass="10419">MKTETQKISYYAILEKGETGLGVIFPDVPGCISYGDDIEDAKIMGTEALSLHFDDFDSATDILPPKLWNGSIETIPNEFSNINIADIVLISIQLP</sequence>
<comment type="caution">
    <text evidence="2">The sequence shown here is derived from an EMBL/GenBank/DDBJ whole genome shotgun (WGS) entry which is preliminary data.</text>
</comment>
<dbReference type="InterPro" id="IPR031807">
    <property type="entry name" value="HicB-like"/>
</dbReference>
<proteinExistence type="predicted"/>